<dbReference type="PANTHER" id="PTHR43695:SF1">
    <property type="entry name" value="RHAMNOGALACTURONAN ACETYLESTERASE"/>
    <property type="match status" value="1"/>
</dbReference>
<evidence type="ECO:0000313" key="4">
    <source>
        <dbReference type="Proteomes" id="UP000886758"/>
    </source>
</evidence>
<dbReference type="SUPFAM" id="SSF52266">
    <property type="entry name" value="SGNH hydrolase"/>
    <property type="match status" value="1"/>
</dbReference>
<dbReference type="InterPro" id="IPR037459">
    <property type="entry name" value="RhgT-like"/>
</dbReference>
<evidence type="ECO:0000256" key="2">
    <source>
        <dbReference type="ARBA" id="ARBA00022801"/>
    </source>
</evidence>
<dbReference type="CDD" id="cd01821">
    <property type="entry name" value="Rhamnogalacturan_acetylesterase_like"/>
    <property type="match status" value="1"/>
</dbReference>
<dbReference type="InterPro" id="IPR036514">
    <property type="entry name" value="SGNH_hydro_sf"/>
</dbReference>
<dbReference type="Proteomes" id="UP000886758">
    <property type="component" value="Unassembled WGS sequence"/>
</dbReference>
<organism evidence="3 4">
    <name type="scientific">Candidatus Pelethenecus faecipullorum</name>
    <dbReference type="NCBI Taxonomy" id="2840900"/>
    <lineage>
        <taxon>Bacteria</taxon>
        <taxon>Bacillati</taxon>
        <taxon>Mycoplasmatota</taxon>
        <taxon>Mollicutes</taxon>
        <taxon>Candidatus Pelethenecus</taxon>
    </lineage>
</organism>
<name>A0A9D1GSV8_9MOLU</name>
<dbReference type="Gene3D" id="3.40.50.1110">
    <property type="entry name" value="SGNH hydrolase"/>
    <property type="match status" value="1"/>
</dbReference>
<reference evidence="3" key="1">
    <citation type="submission" date="2020-10" db="EMBL/GenBank/DDBJ databases">
        <authorList>
            <person name="Gilroy R."/>
        </authorList>
    </citation>
    <scope>NUCLEOTIDE SEQUENCE</scope>
    <source>
        <strain evidence="3">ChiW17-6978</strain>
    </source>
</reference>
<sequence>MKIFMMGDSTMKYNNIFRYPQVGWGQVLHLFARNDVLIEDHAENGRSTKSFKEEGRFDVILNRMSLGDFVICSFGHNDEKIQDPTRYTEPYGSYQDNLLYYAQEVEKRGGHIVFATPITRHKFENGRCVNTHGDYPKAMLDFAKQHGYTCIDLTRLTMDLYTKLGEEQTKKFHMIFPKGMYDCHPEAKDDHSHLRYEGGLMVCELFVRAIEKTDDPIKHCFLDLSEKDVIDEKMLID</sequence>
<gene>
    <name evidence="3" type="ORF">IAD46_03850</name>
</gene>
<dbReference type="GO" id="GO:0016787">
    <property type="term" value="F:hydrolase activity"/>
    <property type="evidence" value="ECO:0007669"/>
    <property type="project" value="UniProtKB-KW"/>
</dbReference>
<evidence type="ECO:0000313" key="3">
    <source>
        <dbReference type="EMBL" id="HIT50141.1"/>
    </source>
</evidence>
<evidence type="ECO:0000256" key="1">
    <source>
        <dbReference type="ARBA" id="ARBA00008668"/>
    </source>
</evidence>
<dbReference type="AlphaFoldDB" id="A0A9D1GSV8"/>
<proteinExistence type="inferred from homology"/>
<comment type="caution">
    <text evidence="3">The sequence shown here is derived from an EMBL/GenBank/DDBJ whole genome shotgun (WGS) entry which is preliminary data.</text>
</comment>
<comment type="similarity">
    <text evidence="1">Belongs to the 'GDSL' lipolytic enzyme family.</text>
</comment>
<keyword evidence="2" id="KW-0378">Hydrolase</keyword>
<protein>
    <submittedName>
        <fullName evidence="3">Rhamnogalacturonan acetylesterase</fullName>
    </submittedName>
</protein>
<accession>A0A9D1GSV8</accession>
<dbReference type="PANTHER" id="PTHR43695">
    <property type="entry name" value="PUTATIVE (AFU_ORTHOLOGUE AFUA_2G17250)-RELATED"/>
    <property type="match status" value="1"/>
</dbReference>
<reference evidence="3" key="2">
    <citation type="journal article" date="2021" name="PeerJ">
        <title>Extensive microbial diversity within the chicken gut microbiome revealed by metagenomics and culture.</title>
        <authorList>
            <person name="Gilroy R."/>
            <person name="Ravi A."/>
            <person name="Getino M."/>
            <person name="Pursley I."/>
            <person name="Horton D.L."/>
            <person name="Alikhan N.F."/>
            <person name="Baker D."/>
            <person name="Gharbi K."/>
            <person name="Hall N."/>
            <person name="Watson M."/>
            <person name="Adriaenssens E.M."/>
            <person name="Foster-Nyarko E."/>
            <person name="Jarju S."/>
            <person name="Secka A."/>
            <person name="Antonio M."/>
            <person name="Oren A."/>
            <person name="Chaudhuri R.R."/>
            <person name="La Ragione R."/>
            <person name="Hildebrand F."/>
            <person name="Pallen M.J."/>
        </authorList>
    </citation>
    <scope>NUCLEOTIDE SEQUENCE</scope>
    <source>
        <strain evidence="3">ChiW17-6978</strain>
    </source>
</reference>
<dbReference type="EMBL" id="DVLF01000116">
    <property type="protein sequence ID" value="HIT50141.1"/>
    <property type="molecule type" value="Genomic_DNA"/>
</dbReference>